<evidence type="ECO:0000256" key="9">
    <source>
        <dbReference type="ARBA" id="ARBA00023303"/>
    </source>
</evidence>
<dbReference type="EMBL" id="MWWT01000005">
    <property type="protein sequence ID" value="OZG54366.1"/>
    <property type="molecule type" value="Genomic_DNA"/>
</dbReference>
<dbReference type="PANTHER" id="PTHR43427">
    <property type="entry name" value="CHLORIDE CHANNEL PROTEIN CLC-E"/>
    <property type="match status" value="1"/>
</dbReference>
<evidence type="ECO:0000256" key="7">
    <source>
        <dbReference type="ARBA" id="ARBA00023173"/>
    </source>
</evidence>
<evidence type="ECO:0000313" key="12">
    <source>
        <dbReference type="Proteomes" id="UP000243657"/>
    </source>
</evidence>
<dbReference type="Proteomes" id="UP000243657">
    <property type="component" value="Unassembled WGS sequence"/>
</dbReference>
<dbReference type="InterPro" id="IPR014743">
    <property type="entry name" value="Cl-channel_core"/>
</dbReference>
<feature type="transmembrane region" description="Helical" evidence="10">
    <location>
        <begin position="186"/>
        <end position="205"/>
    </location>
</feature>
<keyword evidence="12" id="KW-1185">Reference proteome</keyword>
<keyword evidence="7" id="KW-0869">Chloride channel</keyword>
<evidence type="ECO:0000256" key="5">
    <source>
        <dbReference type="ARBA" id="ARBA00023065"/>
    </source>
</evidence>
<dbReference type="GO" id="GO:0034707">
    <property type="term" value="C:chloride channel complex"/>
    <property type="evidence" value="ECO:0007669"/>
    <property type="project" value="UniProtKB-KW"/>
</dbReference>
<organism evidence="11 12">
    <name type="scientific">Alloscardovia macacae</name>
    <dbReference type="NCBI Taxonomy" id="1160091"/>
    <lineage>
        <taxon>Bacteria</taxon>
        <taxon>Bacillati</taxon>
        <taxon>Actinomycetota</taxon>
        <taxon>Actinomycetes</taxon>
        <taxon>Bifidobacteriales</taxon>
        <taxon>Bifidobacteriaceae</taxon>
        <taxon>Alloscardovia</taxon>
    </lineage>
</organism>
<dbReference type="InterPro" id="IPR050368">
    <property type="entry name" value="ClC-type_chloride_channel"/>
</dbReference>
<evidence type="ECO:0000256" key="2">
    <source>
        <dbReference type="ARBA" id="ARBA00022448"/>
    </source>
</evidence>
<feature type="transmembrane region" description="Helical" evidence="10">
    <location>
        <begin position="12"/>
        <end position="40"/>
    </location>
</feature>
<dbReference type="PANTHER" id="PTHR43427:SF6">
    <property type="entry name" value="CHLORIDE CHANNEL PROTEIN CLC-E"/>
    <property type="match status" value="1"/>
</dbReference>
<evidence type="ECO:0000313" key="11">
    <source>
        <dbReference type="EMBL" id="OZG54366.1"/>
    </source>
</evidence>
<evidence type="ECO:0000256" key="1">
    <source>
        <dbReference type="ARBA" id="ARBA00004141"/>
    </source>
</evidence>
<keyword evidence="8" id="KW-0868">Chloride</keyword>
<dbReference type="Gene3D" id="1.10.3080.10">
    <property type="entry name" value="Clc chloride channel"/>
    <property type="match status" value="1"/>
</dbReference>
<dbReference type="AlphaFoldDB" id="A0A261F639"/>
<feature type="transmembrane region" description="Helical" evidence="10">
    <location>
        <begin position="265"/>
        <end position="282"/>
    </location>
</feature>
<dbReference type="InterPro" id="IPR001807">
    <property type="entry name" value="ClC"/>
</dbReference>
<evidence type="ECO:0000256" key="6">
    <source>
        <dbReference type="ARBA" id="ARBA00023136"/>
    </source>
</evidence>
<reference evidence="11 12" key="1">
    <citation type="journal article" date="2017" name="BMC Genomics">
        <title>Comparative genomic and phylogenomic analyses of the Bifidobacteriaceae family.</title>
        <authorList>
            <person name="Lugli G.A."/>
            <person name="Milani C."/>
            <person name="Turroni F."/>
            <person name="Duranti S."/>
            <person name="Mancabelli L."/>
            <person name="Mangifesta M."/>
            <person name="Ferrario C."/>
            <person name="Modesto M."/>
            <person name="Mattarelli P."/>
            <person name="Jiri K."/>
            <person name="van Sinderen D."/>
            <person name="Ventura M."/>
        </authorList>
    </citation>
    <scope>NUCLEOTIDE SEQUENCE [LARGE SCALE GENOMIC DNA]</scope>
    <source>
        <strain evidence="11 12">DSM 24762</strain>
    </source>
</reference>
<name>A0A261F639_9BIFI</name>
<accession>A0A261F639</accession>
<feature type="transmembrane region" description="Helical" evidence="10">
    <location>
        <begin position="104"/>
        <end position="124"/>
    </location>
</feature>
<keyword evidence="2" id="KW-0813">Transport</keyword>
<evidence type="ECO:0000256" key="3">
    <source>
        <dbReference type="ARBA" id="ARBA00022692"/>
    </source>
</evidence>
<keyword evidence="9" id="KW-0407">Ion channel</keyword>
<keyword evidence="6 10" id="KW-0472">Membrane</keyword>
<comment type="caution">
    <text evidence="11">The sequence shown here is derived from an EMBL/GenBank/DDBJ whole genome shotgun (WGS) entry which is preliminary data.</text>
</comment>
<dbReference type="GO" id="GO:0005254">
    <property type="term" value="F:chloride channel activity"/>
    <property type="evidence" value="ECO:0007669"/>
    <property type="project" value="UniProtKB-KW"/>
</dbReference>
<dbReference type="SUPFAM" id="SSF81340">
    <property type="entry name" value="Clc chloride channel"/>
    <property type="match status" value="1"/>
</dbReference>
<feature type="transmembrane region" description="Helical" evidence="10">
    <location>
        <begin position="155"/>
        <end position="179"/>
    </location>
</feature>
<proteinExistence type="predicted"/>
<keyword evidence="5" id="KW-0406">Ion transport</keyword>
<feature type="transmembrane region" description="Helical" evidence="10">
    <location>
        <begin position="389"/>
        <end position="406"/>
    </location>
</feature>
<gene>
    <name evidence="11" type="ORF">ALMA_0827</name>
</gene>
<feature type="transmembrane region" description="Helical" evidence="10">
    <location>
        <begin position="225"/>
        <end position="244"/>
    </location>
</feature>
<evidence type="ECO:0000256" key="8">
    <source>
        <dbReference type="ARBA" id="ARBA00023214"/>
    </source>
</evidence>
<protein>
    <submittedName>
        <fullName evidence="11">Chemotaxis protein CheV</fullName>
    </submittedName>
</protein>
<evidence type="ECO:0000256" key="4">
    <source>
        <dbReference type="ARBA" id="ARBA00022989"/>
    </source>
</evidence>
<feature type="transmembrane region" description="Helical" evidence="10">
    <location>
        <begin position="302"/>
        <end position="320"/>
    </location>
</feature>
<feature type="transmembrane region" description="Helical" evidence="10">
    <location>
        <begin position="327"/>
        <end position="345"/>
    </location>
</feature>
<comment type="subcellular location">
    <subcellularLocation>
        <location evidence="1">Membrane</location>
        <topology evidence="1">Multi-pass membrane protein</topology>
    </subcellularLocation>
</comment>
<keyword evidence="3 10" id="KW-0812">Transmembrane</keyword>
<sequence>MNDVRDDGGETRLTLPVMLLIIAVLGAAVGLAAAALYLLLDVIQDFMLGGSESVQNPAGTSEPVRRVISILVASIIASAIWFVMRRHTHVPSVGKAVKGEKMPFIATCVHVVLQIVIVGSGLSIGRETAPRELGALFGQRLSTALKLTKQDMTTIVAVAAGAGFAGVYDAPLAGMFFAVEMLLADVSIRTVGLAFGTSAVAAYTAGLIKGHHAFYTIAPVEVTPGLLLACIILGPVMGAVAYIFRRGTSWASKHQTTDQKILWQLPLAGALTAAVAFVSPAIMGNGRALAQLSYNATDVSAIAPLLALAAAKAIITMLTVRSGASGGVLTPAIAVGGALGAVIAILLPASLGLNVGVVALIASAAFLATSQKAPLMAACLMIELSHSPVNALVVAGIAVALSVLVAEKLETSRINTVISKVIRK</sequence>
<dbReference type="PRINTS" id="PR00762">
    <property type="entry name" value="CLCHANNEL"/>
</dbReference>
<evidence type="ECO:0000256" key="10">
    <source>
        <dbReference type="SAM" id="Phobius"/>
    </source>
</evidence>
<keyword evidence="4 10" id="KW-1133">Transmembrane helix</keyword>
<dbReference type="Pfam" id="PF00654">
    <property type="entry name" value="Voltage_CLC"/>
    <property type="match status" value="1"/>
</dbReference>
<dbReference type="RefSeq" id="WP_094726497.1">
    <property type="nucleotide sequence ID" value="NZ_JBHLWS010000013.1"/>
</dbReference>
<feature type="transmembrane region" description="Helical" evidence="10">
    <location>
        <begin position="67"/>
        <end position="84"/>
    </location>
</feature>